<accession>X1JS45</accession>
<organism evidence="1">
    <name type="scientific">marine sediment metagenome</name>
    <dbReference type="NCBI Taxonomy" id="412755"/>
    <lineage>
        <taxon>unclassified sequences</taxon>
        <taxon>metagenomes</taxon>
        <taxon>ecological metagenomes</taxon>
    </lineage>
</organism>
<feature type="non-terminal residue" evidence="1">
    <location>
        <position position="1"/>
    </location>
</feature>
<dbReference type="AlphaFoldDB" id="X1JS45"/>
<name>X1JS45_9ZZZZ</name>
<evidence type="ECO:0000313" key="1">
    <source>
        <dbReference type="EMBL" id="GAH84260.1"/>
    </source>
</evidence>
<protein>
    <submittedName>
        <fullName evidence="1">Uncharacterized protein</fullName>
    </submittedName>
</protein>
<gene>
    <name evidence="1" type="ORF">S03H2_55941</name>
</gene>
<sequence>YIIIPPKSISDRTTLRNVVNHYAQIAKANGQPPDSVFKILIDYALEASGPFSRVPAAVFISILKKELGYLKDAGK</sequence>
<reference evidence="1" key="1">
    <citation type="journal article" date="2014" name="Front. Microbiol.">
        <title>High frequency of phylogenetically diverse reductive dehalogenase-homologous genes in deep subseafloor sedimentary metagenomes.</title>
        <authorList>
            <person name="Kawai M."/>
            <person name="Futagami T."/>
            <person name="Toyoda A."/>
            <person name="Takaki Y."/>
            <person name="Nishi S."/>
            <person name="Hori S."/>
            <person name="Arai W."/>
            <person name="Tsubouchi T."/>
            <person name="Morono Y."/>
            <person name="Uchiyama I."/>
            <person name="Ito T."/>
            <person name="Fujiyama A."/>
            <person name="Inagaki F."/>
            <person name="Takami H."/>
        </authorList>
    </citation>
    <scope>NUCLEOTIDE SEQUENCE</scope>
    <source>
        <strain evidence="1">Expedition CK06-06</strain>
    </source>
</reference>
<proteinExistence type="predicted"/>
<comment type="caution">
    <text evidence="1">The sequence shown here is derived from an EMBL/GenBank/DDBJ whole genome shotgun (WGS) entry which is preliminary data.</text>
</comment>
<dbReference type="EMBL" id="BARU01035770">
    <property type="protein sequence ID" value="GAH84260.1"/>
    <property type="molecule type" value="Genomic_DNA"/>
</dbReference>